<organism evidence="1 2">
    <name type="scientific">Scortum barcoo</name>
    <name type="common">barcoo grunter</name>
    <dbReference type="NCBI Taxonomy" id="214431"/>
    <lineage>
        <taxon>Eukaryota</taxon>
        <taxon>Metazoa</taxon>
        <taxon>Chordata</taxon>
        <taxon>Craniata</taxon>
        <taxon>Vertebrata</taxon>
        <taxon>Euteleostomi</taxon>
        <taxon>Actinopterygii</taxon>
        <taxon>Neopterygii</taxon>
        <taxon>Teleostei</taxon>
        <taxon>Neoteleostei</taxon>
        <taxon>Acanthomorphata</taxon>
        <taxon>Eupercaria</taxon>
        <taxon>Centrarchiformes</taxon>
        <taxon>Terapontoidei</taxon>
        <taxon>Terapontidae</taxon>
        <taxon>Scortum</taxon>
    </lineage>
</organism>
<sequence length="2137" mass="242742">ESLSLSLSLSFSLASESRFSMISGSESASIFMEPIHLSSAIAAKKIINEVKSETPQMSTETKLCAELPPRSVRAESIPESMLETAEQLMVEDLYNRVRDMIDDRSPYNTPCVLDIQRAMVQDRLEAPINPVDEVWPNIFIAEKSVAVNKARLKRMGITHILNTAHGTGVYTGESFYAGMKIQYMGIEVDDFPDADISVHFRPITAEFLDEALLTHKGKVLVVSMMGVSRSAVLVASYLMIFQHMSIMEALTSIRKKRAINPNEGFLKQLRELNENLMEERDDDDETLSQCSVIDARTRARIFGEVVDDDDDDDTDKEEEQSMIEVKANSIMMEEEEDGKSVMSSVASSAAAAALRSGLIGVQNGPNNQGSAHIQEEIVLPEQNGREDGDDEDGLDSMIREWQRRNEKYQSDEWWEAQLNSDGEDEESLSGGRPREAKDGVDADVESVTSEDVQAVKERLKRRNRRPPSDVMSTSSCTSYSDLWKQRLREIEEQAAARYRKKEDDEGSENTATEGGGKKNIDDEVHSVFSDTSSMYNFCQKNKDKMTPLERWRVKRIQFGWNKKDREDGEKSSIGDGEKDDGEGETKTPSFQDVNLTAYQSWKLRQQKRYGEENKDEILELSRGEDSATIKRRQRREEILERSKKTLEESQSMCGWETESCVSGGTIPLSAFWAGAGVTGPPSVANDDNMSMLSGRSSIISSVSQARSTKSAHSAVPINPMTPVPPILPVPTVQGPGGEPMVNLASIQNWIANVVSETIKQKQSEMSLPPPSRAGSELSYGGAASVISGRGLDDDKASLLSGASYSSALSQGRGRAASVLSGGGSSSISGLTGAGSALGSTLGSSLGTKKNKITTTSVPLFSLFQDQVNMGKLDAMDKEIKSEMRGKMATYEKKKILEDNKRSTLYKKKKPKEDEDEEEERKKKEEEFLEEAKKKEKPTRSYGLSGCLNLNPALEKDKNTSIDDWLKSVRPPPRKPASAAEAGPSEDPYDDLDASASEFDFSSRRASYTVDEVDEETYGVTSRYRSRLHEDLSSEDTEYSYNGITQSRGYSRAGASYTTYNENNEGTESYGDLSAKRRFGLHSRYESTETERRSRRERVEDEEEDDIAAFIAQTRQRIRARAAAEAEDDEAVRLFGDILSLDDTMEPFLSEVQRQDGADNNEGPASDEEGIERSDQEADDKKVEDENMSRDKVTMEEVKEEQPGKEGGDDPQVGDWKDENKVKEGNEEEKEQEDEDLQPEEKEEEEQKDGDDDGNVEREKEKQGEVRETANMTEEVGEEKEIHQGCLEEERKVEKQMEAEVREAEKEEEEKLKDKSEVEELEDEEVEMMKKGKRAEDEKEEEKVEKQEEEIERREKEKVLNGEQGEGKDEEQVQELEKERNEEEEEKKEEVEEDLGGLKEDDEEVRGEVEGEKETERQDEKEVEDNEQKKEKDVVRKGEEERIKEGSDDDGAEKQKDGEDRKEQRKTKEEEAAEKEERMLVSEYEEAAQEVKDEEKEVKTPEEEESLKTGRRNEAAETEKKSHGEEEDDEKEDLRKVKEEETDVIEEGREDVRAEKEKEEEEVYEEREEEDKVAETKGCEQHRDEQQENMEENEEKEVEKEEQEGKKKDGQEEKMEEKENEEEMEAQEEQKVDGKEEQIEQMIVDKEKMEEKGKDEVEKDEEGQKIEGQEEHMEENGKKDVENEEQKVDKEEEMKEKRGKEAEKEEQEEQQIAGEEKMVEKEENEIGKEEQDEQIVDGKEEMMKEKQEKEAEKEEQEQKIDGKEKMEEKREDKAEKEAQEERKVDGKGEMMEEIQEKEEQEQKIDGQEENVGKKGEKEIEIEEQKIDEEEKMEKTGKQEAEKEQQKIDGQEEDVEVKREKEIEKEGEGEEKMKDKEEKEEETEQEEQKIDGQEENMEEKQEKVAQKEEQEEQVDGREKEMEVKEAKEEMEEEKEQLVEGQEEEALADDPSKGAAKNHNGDIYPTSPSKHNDTEGAETQADPVEAHLSPAEDGGTQRFEPPSLTSSGLRGETARDAESDDIRGVTPELQTDLQASGCRSEEKATSMEADARSSFRSGPGSKEVSPTQTSSSTRNPVMEGKEDKADKEGGSQKSRKMNGEADDKMNGSHQTSKYKTVSYRRIRKGNTRQRIDEFEAMMDS</sequence>
<evidence type="ECO:0000313" key="1">
    <source>
        <dbReference type="EMBL" id="KAI3366164.1"/>
    </source>
</evidence>
<evidence type="ECO:0000313" key="2">
    <source>
        <dbReference type="Proteomes" id="UP000831701"/>
    </source>
</evidence>
<keyword evidence="2" id="KW-1185">Reference proteome</keyword>
<comment type="caution">
    <text evidence="1">The sequence shown here is derived from an EMBL/GenBank/DDBJ whole genome shotgun (WGS) entry which is preliminary data.</text>
</comment>
<protein>
    <submittedName>
        <fullName evidence="1">Uncharacterized protein</fullName>
    </submittedName>
</protein>
<dbReference type="Proteomes" id="UP000831701">
    <property type="component" value="Chromosome 11"/>
</dbReference>
<gene>
    <name evidence="1" type="ORF">L3Q82_009989</name>
</gene>
<dbReference type="EMBL" id="CM041541">
    <property type="protein sequence ID" value="KAI3366164.1"/>
    <property type="molecule type" value="Genomic_DNA"/>
</dbReference>
<name>A0ACB8WEI5_9TELE</name>
<reference evidence="1" key="1">
    <citation type="submission" date="2022-04" db="EMBL/GenBank/DDBJ databases">
        <title>Jade perch genome.</title>
        <authorList>
            <person name="Chao B."/>
        </authorList>
    </citation>
    <scope>NUCLEOTIDE SEQUENCE</scope>
    <source>
        <strain evidence="1">CB-2022</strain>
    </source>
</reference>
<feature type="non-terminal residue" evidence="1">
    <location>
        <position position="1"/>
    </location>
</feature>
<accession>A0ACB8WEI5</accession>
<proteinExistence type="predicted"/>